<dbReference type="PANTHER" id="PTHR33514">
    <property type="entry name" value="PROTEIN ABCI12, CHLOROPLASTIC"/>
    <property type="match status" value="1"/>
</dbReference>
<reference evidence="6 7" key="1">
    <citation type="submission" date="2017-12" db="EMBL/GenBank/DDBJ databases">
        <title>Phylogenetic diversity of female urinary microbiome.</title>
        <authorList>
            <person name="Thomas-White K."/>
            <person name="Wolfe A.J."/>
        </authorList>
    </citation>
    <scope>NUCLEOTIDE SEQUENCE [LARGE SCALE GENOMIC DNA]</scope>
    <source>
        <strain evidence="6 7">UMB1298</strain>
    </source>
</reference>
<dbReference type="EMBL" id="PKIZ01000019">
    <property type="protein sequence ID" value="PKZ41071.1"/>
    <property type="molecule type" value="Genomic_DNA"/>
</dbReference>
<evidence type="ECO:0000256" key="3">
    <source>
        <dbReference type="ARBA" id="ARBA00022989"/>
    </source>
</evidence>
<protein>
    <recommendedName>
        <fullName evidence="8">Energy-coupling factor transporter transmembrane protein EcfT</fullName>
    </recommendedName>
</protein>
<keyword evidence="7" id="KW-1185">Reference proteome</keyword>
<comment type="subcellular location">
    <subcellularLocation>
        <location evidence="1">Membrane</location>
        <topology evidence="1">Multi-pass membrane protein</topology>
    </subcellularLocation>
</comment>
<dbReference type="GO" id="GO:0005886">
    <property type="term" value="C:plasma membrane"/>
    <property type="evidence" value="ECO:0007669"/>
    <property type="project" value="TreeGrafter"/>
</dbReference>
<evidence type="ECO:0000256" key="2">
    <source>
        <dbReference type="ARBA" id="ARBA00022692"/>
    </source>
</evidence>
<dbReference type="Pfam" id="PF02361">
    <property type="entry name" value="CbiQ"/>
    <property type="match status" value="1"/>
</dbReference>
<dbReference type="AlphaFoldDB" id="A0A2I1P8Y5"/>
<dbReference type="CDD" id="cd16914">
    <property type="entry name" value="EcfT"/>
    <property type="match status" value="1"/>
</dbReference>
<organism evidence="6 7">
    <name type="scientific">Kytococcus schroeteri</name>
    <dbReference type="NCBI Taxonomy" id="138300"/>
    <lineage>
        <taxon>Bacteria</taxon>
        <taxon>Bacillati</taxon>
        <taxon>Actinomycetota</taxon>
        <taxon>Actinomycetes</taxon>
        <taxon>Micrococcales</taxon>
        <taxon>Kytococcaceae</taxon>
        <taxon>Kytococcus</taxon>
    </lineage>
</organism>
<keyword evidence="2 5" id="KW-0812">Transmembrane</keyword>
<evidence type="ECO:0000256" key="5">
    <source>
        <dbReference type="SAM" id="Phobius"/>
    </source>
</evidence>
<name>A0A2I1P8Y5_9MICO</name>
<feature type="transmembrane region" description="Helical" evidence="5">
    <location>
        <begin position="96"/>
        <end position="119"/>
    </location>
</feature>
<evidence type="ECO:0008006" key="8">
    <source>
        <dbReference type="Google" id="ProtNLM"/>
    </source>
</evidence>
<dbReference type="InterPro" id="IPR003339">
    <property type="entry name" value="ABC/ECF_trnsptr_transmembrane"/>
</dbReference>
<evidence type="ECO:0000256" key="1">
    <source>
        <dbReference type="ARBA" id="ARBA00004141"/>
    </source>
</evidence>
<feature type="transmembrane region" description="Helical" evidence="5">
    <location>
        <begin position="30"/>
        <end position="53"/>
    </location>
</feature>
<accession>A0A2I1P8Y5</accession>
<dbReference type="Proteomes" id="UP000234206">
    <property type="component" value="Unassembled WGS sequence"/>
</dbReference>
<evidence type="ECO:0000313" key="7">
    <source>
        <dbReference type="Proteomes" id="UP000234206"/>
    </source>
</evidence>
<feature type="transmembrane region" description="Helical" evidence="5">
    <location>
        <begin position="65"/>
        <end position="84"/>
    </location>
</feature>
<keyword evidence="4 5" id="KW-0472">Membrane</keyword>
<comment type="caution">
    <text evidence="6">The sequence shown here is derived from an EMBL/GenBank/DDBJ whole genome shotgun (WGS) entry which is preliminary data.</text>
</comment>
<dbReference type="RefSeq" id="WP_101849973.1">
    <property type="nucleotide sequence ID" value="NZ_PKIZ01000019.1"/>
</dbReference>
<evidence type="ECO:0000313" key="6">
    <source>
        <dbReference type="EMBL" id="PKZ41071.1"/>
    </source>
</evidence>
<dbReference type="PANTHER" id="PTHR33514:SF13">
    <property type="entry name" value="PROTEIN ABCI12, CHLOROPLASTIC"/>
    <property type="match status" value="1"/>
</dbReference>
<proteinExistence type="predicted"/>
<keyword evidence="3 5" id="KW-1133">Transmembrane helix</keyword>
<dbReference type="OrthoDB" id="509049at2"/>
<evidence type="ECO:0000256" key="4">
    <source>
        <dbReference type="ARBA" id="ARBA00023136"/>
    </source>
</evidence>
<sequence length="216" mass="22810">MSIGIAVPGDSWLHRLPAAWKLGGLAVATVGMYVIGTWPLAMAALAVAVLVLASARLPWSALRGPMRAVVVLLVVLGLVQWWLVDGVTALRAVGRVGAAVLLAWAVSLTTPVAQVLAVLERALRPLRRLGVDTDHWALVLSLAVRSVPLMVDAAQQANEARIARGRPLSVRSFAIPVVVRAVRASEMLADALLARGYEPAGGRRGRGRGRGAPRRG</sequence>
<gene>
    <name evidence="6" type="ORF">CYJ76_09550</name>
</gene>